<feature type="domain" description="GPI ethanolamine phosphate transferase 1 C-terminal" evidence="15">
    <location>
        <begin position="452"/>
        <end position="930"/>
    </location>
</feature>
<feature type="transmembrane region" description="Helical" evidence="13">
    <location>
        <begin position="682"/>
        <end position="705"/>
    </location>
</feature>
<comment type="similarity">
    <text evidence="3 13">Belongs to the PIGG/PIGN/PIGO family. PIGN subfamily.</text>
</comment>
<keyword evidence="8 13" id="KW-0256">Endoplasmic reticulum</keyword>
<feature type="transmembrane region" description="Helical" evidence="13">
    <location>
        <begin position="641"/>
        <end position="661"/>
    </location>
</feature>
<dbReference type="PANTHER" id="PTHR12250:SF0">
    <property type="entry name" value="GPI ETHANOLAMINE PHOSPHATE TRANSFERASE 1"/>
    <property type="match status" value="1"/>
</dbReference>
<proteinExistence type="inferred from homology"/>
<keyword evidence="17" id="KW-1185">Reference proteome</keyword>
<evidence type="ECO:0000256" key="5">
    <source>
        <dbReference type="ARBA" id="ARBA00022502"/>
    </source>
</evidence>
<feature type="transmembrane region" description="Helical" evidence="13">
    <location>
        <begin position="614"/>
        <end position="635"/>
    </location>
</feature>
<evidence type="ECO:0000256" key="2">
    <source>
        <dbReference type="ARBA" id="ARBA00004687"/>
    </source>
</evidence>
<evidence type="ECO:0000256" key="9">
    <source>
        <dbReference type="ARBA" id="ARBA00022989"/>
    </source>
</evidence>
<feature type="transmembrane region" description="Helical" evidence="13">
    <location>
        <begin position="937"/>
        <end position="957"/>
    </location>
</feature>
<feature type="domain" description="Sulfatase N-terminal" evidence="14">
    <location>
        <begin position="241"/>
        <end position="324"/>
    </location>
</feature>
<keyword evidence="6 13" id="KW-0808">Transferase</keyword>
<dbReference type="SUPFAM" id="SSF53649">
    <property type="entry name" value="Alkaline phosphatase-like"/>
    <property type="match status" value="1"/>
</dbReference>
<evidence type="ECO:0000313" key="17">
    <source>
        <dbReference type="Proteomes" id="UP001610335"/>
    </source>
</evidence>
<comment type="caution">
    <text evidence="16">The sequence shown here is derived from an EMBL/GenBank/DDBJ whole genome shotgun (WGS) entry which is preliminary data.</text>
</comment>
<evidence type="ECO:0000256" key="11">
    <source>
        <dbReference type="ARBA" id="ARBA00023180"/>
    </source>
</evidence>
<dbReference type="Pfam" id="PF00884">
    <property type="entry name" value="Sulfatase"/>
    <property type="match status" value="1"/>
</dbReference>
<evidence type="ECO:0000256" key="10">
    <source>
        <dbReference type="ARBA" id="ARBA00023136"/>
    </source>
</evidence>
<dbReference type="PANTHER" id="PTHR12250">
    <property type="entry name" value="PHOSPHATIDYLINOSITOL GLYCAN, CLASS N"/>
    <property type="match status" value="1"/>
</dbReference>
<dbReference type="EC" id="2.-.-.-" evidence="13"/>
<keyword evidence="10 13" id="KW-0472">Membrane</keyword>
<protein>
    <recommendedName>
        <fullName evidence="4 13">GPI ethanolamine phosphate transferase 1</fullName>
        <ecNumber evidence="13">2.-.-.-</ecNumber>
    </recommendedName>
</protein>
<evidence type="ECO:0000256" key="12">
    <source>
        <dbReference type="ARBA" id="ARBA00024850"/>
    </source>
</evidence>
<evidence type="ECO:0000256" key="8">
    <source>
        <dbReference type="ARBA" id="ARBA00022824"/>
    </source>
</evidence>
<dbReference type="Gene3D" id="3.40.720.10">
    <property type="entry name" value="Alkaline Phosphatase, subunit A"/>
    <property type="match status" value="1"/>
</dbReference>
<comment type="subcellular location">
    <subcellularLocation>
        <location evidence="1 13">Endoplasmic reticulum membrane</location>
        <topology evidence="1 13">Multi-pass membrane protein</topology>
    </subcellularLocation>
</comment>
<feature type="transmembrane region" description="Helical" evidence="13">
    <location>
        <begin position="765"/>
        <end position="781"/>
    </location>
</feature>
<reference evidence="16 17" key="1">
    <citation type="submission" date="2024-07" db="EMBL/GenBank/DDBJ databases">
        <title>Section-level genome sequencing and comparative genomics of Aspergillus sections Usti and Cavernicolus.</title>
        <authorList>
            <consortium name="Lawrence Berkeley National Laboratory"/>
            <person name="Nybo J.L."/>
            <person name="Vesth T.C."/>
            <person name="Theobald S."/>
            <person name="Frisvad J.C."/>
            <person name="Larsen T.O."/>
            <person name="Kjaerboelling I."/>
            <person name="Rothschild-Mancinelli K."/>
            <person name="Lyhne E.K."/>
            <person name="Kogle M.E."/>
            <person name="Barry K."/>
            <person name="Clum A."/>
            <person name="Na H."/>
            <person name="Ledsgaard L."/>
            <person name="Lin J."/>
            <person name="Lipzen A."/>
            <person name="Kuo A."/>
            <person name="Riley R."/>
            <person name="Mondo S."/>
            <person name="LaButti K."/>
            <person name="Haridas S."/>
            <person name="Pangalinan J."/>
            <person name="Salamov A.A."/>
            <person name="Simmons B.A."/>
            <person name="Magnuson J.K."/>
            <person name="Chen J."/>
            <person name="Drula E."/>
            <person name="Henrissat B."/>
            <person name="Wiebenga A."/>
            <person name="Lubbers R.J."/>
            <person name="Gomes A.C."/>
            <person name="Makela M.R."/>
            <person name="Stajich J."/>
            <person name="Grigoriev I.V."/>
            <person name="Mortensen U.H."/>
            <person name="De vries R.P."/>
            <person name="Baker S.E."/>
            <person name="Andersen M.R."/>
        </authorList>
    </citation>
    <scope>NUCLEOTIDE SEQUENCE [LARGE SCALE GENOMIC DNA]</scope>
    <source>
        <strain evidence="16 17">CBS 600.67</strain>
    </source>
</reference>
<dbReference type="CDD" id="cd16020">
    <property type="entry name" value="GPI_EPT_1"/>
    <property type="match status" value="1"/>
</dbReference>
<dbReference type="InterPro" id="IPR007070">
    <property type="entry name" value="GPI_EtnP_transferase_1"/>
</dbReference>
<evidence type="ECO:0000259" key="14">
    <source>
        <dbReference type="Pfam" id="PF00884"/>
    </source>
</evidence>
<organism evidence="16 17">
    <name type="scientific">Aspergillus cavernicola</name>
    <dbReference type="NCBI Taxonomy" id="176166"/>
    <lineage>
        <taxon>Eukaryota</taxon>
        <taxon>Fungi</taxon>
        <taxon>Dikarya</taxon>
        <taxon>Ascomycota</taxon>
        <taxon>Pezizomycotina</taxon>
        <taxon>Eurotiomycetes</taxon>
        <taxon>Eurotiomycetidae</taxon>
        <taxon>Eurotiales</taxon>
        <taxon>Aspergillaceae</taxon>
        <taxon>Aspergillus</taxon>
        <taxon>Aspergillus subgen. Nidulantes</taxon>
    </lineage>
</organism>
<feature type="transmembrane region" description="Helical" evidence="13">
    <location>
        <begin position="463"/>
        <end position="487"/>
    </location>
</feature>
<evidence type="ECO:0000313" key="16">
    <source>
        <dbReference type="EMBL" id="KAL2832454.1"/>
    </source>
</evidence>
<keyword evidence="7 13" id="KW-0812">Transmembrane</keyword>
<feature type="transmembrane region" description="Helical" evidence="13">
    <location>
        <begin position="590"/>
        <end position="607"/>
    </location>
</feature>
<sequence length="1001" mass="111381">MARLGRTGFLTLAVLFHLIYAYSIFDIYFVSPIVSGMSSFHVEREPGAEAPANRLVLFVADGLRADKAFQAFPDPDIPADAEENDPIHLAPFIRSRVLSHGTFGISHTRVPTESRPGHVALIAGLYEDVSAVTTGWKLNPVDFDSVFNRSRHTWSWGSPDILHMFEEGAVPGRVDADSYGEEAEDFTSDATVLDTWVFDKVKELFASAKSDPELDARLREDKLVFFLHLLGLDTTGHGYRPYSKEYLHNIKIVDEGVKEISKLVEEFYGDDKTAFVFTADHGMSDWGSHGDGHPDNTRTPLVAWGSGVSGPRQPAKDALSGHEDGVSSDWELHSVQRNDVAQADVAALMAYLVGLDFPTNSVGQLPLAYIDGTPKEKALAAFANTQAVFEMYHVKEKHKKAALIRYTPFEPLADGGKDSVDQHLQIIRDLIDSGSYEDAIEKSATLFITALEGLRYLQTYDWLFLRTIVTLGYLGWIAYSLTTVIDLHVLHGTSRSDRTLTTTIFFSSILVALFSVFFYQGSSWRYYFYGIFPIFFWEEVFSRRKAFLAGRAILLGHVRSVGEHFSFGFQLLLFVGVLEALVHSYFQREIYTLCFILGAFWPLFYGFGFVKNHVALCGTWAVGCLLMSTFTLLPVVKVEDVNIITYGAGLMLFTGLLYLLFEDDILGHNRQSAAVTRTGSRIIMGMQLGVVILALIVTRSSVAFLQSKQGLPLGNQVVGWGVLVASLSLPLLHRLYPNSHYLHRLMILFLTFSPTFILLTISYEGLFYFVFCMTLIAWVRLEHATYVHTTGPPAKQAQETPKPPTKDSTDAATIVEGETYRFRTLSVSDARVALFFFFLLQSAFFSTGNIASISSFSLDSVYRLVPVFNPFSQGALLIFKILIPFAIISANLGILNRRLEVAPSALFMVVMSISDVMTLNFFYMVRDEGSWLDIGTTISHFCIASFLCTFVAGLEFLSEVFISGVDFGPRANAVTASIAETVNGTILEDHKPISNGIEDEK</sequence>
<evidence type="ECO:0000256" key="1">
    <source>
        <dbReference type="ARBA" id="ARBA00004477"/>
    </source>
</evidence>
<dbReference type="InterPro" id="IPR017852">
    <property type="entry name" value="GPI_EtnP_transferase_1_C"/>
</dbReference>
<feature type="transmembrane region" description="Helical" evidence="13">
    <location>
        <begin position="874"/>
        <end position="894"/>
    </location>
</feature>
<keyword evidence="5 13" id="KW-0337">GPI-anchor biosynthesis</keyword>
<feature type="transmembrane region" description="Helical" evidence="13">
    <location>
        <begin position="499"/>
        <end position="520"/>
    </location>
</feature>
<evidence type="ECO:0000256" key="4">
    <source>
        <dbReference type="ARBA" id="ARBA00020831"/>
    </source>
</evidence>
<dbReference type="EMBL" id="JBFXLS010000006">
    <property type="protein sequence ID" value="KAL2832454.1"/>
    <property type="molecule type" value="Genomic_DNA"/>
</dbReference>
<name>A0ABR4IYS4_9EURO</name>
<evidence type="ECO:0000256" key="7">
    <source>
        <dbReference type="ARBA" id="ARBA00022692"/>
    </source>
</evidence>
<feature type="transmembrane region" description="Helical" evidence="13">
    <location>
        <begin position="564"/>
        <end position="584"/>
    </location>
</feature>
<dbReference type="Proteomes" id="UP001610335">
    <property type="component" value="Unassembled WGS sequence"/>
</dbReference>
<evidence type="ECO:0000256" key="3">
    <source>
        <dbReference type="ARBA" id="ARBA00008400"/>
    </source>
</evidence>
<gene>
    <name evidence="16" type="ORF">BDW59DRAFT_139279</name>
</gene>
<feature type="transmembrane region" description="Helical" evidence="13">
    <location>
        <begin position="906"/>
        <end position="925"/>
    </location>
</feature>
<dbReference type="InterPro" id="IPR037671">
    <property type="entry name" value="PIGN_N"/>
</dbReference>
<dbReference type="Pfam" id="PF04987">
    <property type="entry name" value="PigN"/>
    <property type="match status" value="1"/>
</dbReference>
<evidence type="ECO:0000256" key="13">
    <source>
        <dbReference type="RuleBase" id="RU367138"/>
    </source>
</evidence>
<comment type="pathway">
    <text evidence="2 13">Glycolipid biosynthesis; glycosylphosphatidylinositol-anchor biosynthesis.</text>
</comment>
<accession>A0ABR4IYS4</accession>
<evidence type="ECO:0000259" key="15">
    <source>
        <dbReference type="Pfam" id="PF04987"/>
    </source>
</evidence>
<dbReference type="InterPro" id="IPR017850">
    <property type="entry name" value="Alkaline_phosphatase_core_sf"/>
</dbReference>
<keyword evidence="11" id="KW-0325">Glycoprotein</keyword>
<evidence type="ECO:0000256" key="6">
    <source>
        <dbReference type="ARBA" id="ARBA00022679"/>
    </source>
</evidence>
<feature type="transmembrane region" description="Helical" evidence="13">
    <location>
        <begin position="717"/>
        <end position="736"/>
    </location>
</feature>
<keyword evidence="9 13" id="KW-1133">Transmembrane helix</keyword>
<dbReference type="InterPro" id="IPR000917">
    <property type="entry name" value="Sulfatase_N"/>
</dbReference>
<feature type="transmembrane region" description="Helical" evidence="13">
    <location>
        <begin position="832"/>
        <end position="854"/>
    </location>
</feature>
<comment type="function">
    <text evidence="12 13">Ethanolamine phosphate transferase involved in glycosylphosphatidylinositol-anchor biosynthesis. Transfers ethanolamine phosphate to the first alpha-1,4-linked mannose of the glycosylphosphatidylinositol precursor of GPI-anchor.</text>
</comment>